<organism evidence="7 8">
    <name type="scientific">Nocardioides baekrokdamisoli</name>
    <dbReference type="NCBI Taxonomy" id="1804624"/>
    <lineage>
        <taxon>Bacteria</taxon>
        <taxon>Bacillati</taxon>
        <taxon>Actinomycetota</taxon>
        <taxon>Actinomycetes</taxon>
        <taxon>Propionibacteriales</taxon>
        <taxon>Nocardioidaceae</taxon>
        <taxon>Nocardioides</taxon>
    </lineage>
</organism>
<feature type="chain" id="PRO_5018149330" description="NlpC/P60 domain-containing protein" evidence="5">
    <location>
        <begin position="31"/>
        <end position="328"/>
    </location>
</feature>
<evidence type="ECO:0000313" key="7">
    <source>
        <dbReference type="EMBL" id="BBH18290.1"/>
    </source>
</evidence>
<evidence type="ECO:0000259" key="6">
    <source>
        <dbReference type="PROSITE" id="PS51935"/>
    </source>
</evidence>
<dbReference type="InterPro" id="IPR038765">
    <property type="entry name" value="Papain-like_cys_pep_sf"/>
</dbReference>
<proteinExistence type="inferred from homology"/>
<dbReference type="AlphaFoldDB" id="A0A3G9IGV2"/>
<accession>A0A3G9IGV2</accession>
<keyword evidence="3" id="KW-0378">Hydrolase</keyword>
<evidence type="ECO:0000256" key="1">
    <source>
        <dbReference type="ARBA" id="ARBA00007074"/>
    </source>
</evidence>
<evidence type="ECO:0000256" key="4">
    <source>
        <dbReference type="ARBA" id="ARBA00022807"/>
    </source>
</evidence>
<dbReference type="EMBL" id="AP019307">
    <property type="protein sequence ID" value="BBH18290.1"/>
    <property type="molecule type" value="Genomic_DNA"/>
</dbReference>
<dbReference type="InterPro" id="IPR051794">
    <property type="entry name" value="PG_Endopeptidase_C40"/>
</dbReference>
<dbReference type="Proteomes" id="UP000271573">
    <property type="component" value="Chromosome"/>
</dbReference>
<evidence type="ECO:0000256" key="5">
    <source>
        <dbReference type="SAM" id="SignalP"/>
    </source>
</evidence>
<dbReference type="Gene3D" id="3.90.1720.10">
    <property type="entry name" value="endopeptidase domain like (from Nostoc punctiforme)"/>
    <property type="match status" value="1"/>
</dbReference>
<dbReference type="GO" id="GO:0008234">
    <property type="term" value="F:cysteine-type peptidase activity"/>
    <property type="evidence" value="ECO:0007669"/>
    <property type="project" value="UniProtKB-KW"/>
</dbReference>
<dbReference type="KEGG" id="nbe:Back2_25770"/>
<keyword evidence="8" id="KW-1185">Reference proteome</keyword>
<evidence type="ECO:0000256" key="2">
    <source>
        <dbReference type="ARBA" id="ARBA00022670"/>
    </source>
</evidence>
<keyword evidence="2" id="KW-0645">Protease</keyword>
<gene>
    <name evidence="7" type="ORF">Back2_25770</name>
</gene>
<dbReference type="Gene3D" id="6.10.250.3150">
    <property type="match status" value="1"/>
</dbReference>
<dbReference type="RefSeq" id="WP_125569614.1">
    <property type="nucleotide sequence ID" value="NZ_AP019307.1"/>
</dbReference>
<dbReference type="GO" id="GO:0006508">
    <property type="term" value="P:proteolysis"/>
    <property type="evidence" value="ECO:0007669"/>
    <property type="project" value="UniProtKB-KW"/>
</dbReference>
<dbReference type="Pfam" id="PF00877">
    <property type="entry name" value="NLPC_P60"/>
    <property type="match status" value="1"/>
</dbReference>
<feature type="signal peptide" evidence="5">
    <location>
        <begin position="1"/>
        <end position="30"/>
    </location>
</feature>
<dbReference type="PANTHER" id="PTHR47359">
    <property type="entry name" value="PEPTIDOGLYCAN DL-ENDOPEPTIDASE CWLO"/>
    <property type="match status" value="1"/>
</dbReference>
<dbReference type="PROSITE" id="PS51935">
    <property type="entry name" value="NLPC_P60"/>
    <property type="match status" value="1"/>
</dbReference>
<evidence type="ECO:0000313" key="8">
    <source>
        <dbReference type="Proteomes" id="UP000271573"/>
    </source>
</evidence>
<sequence length="328" mass="34666">MRLNIKRALVGTVLAGTTVTAGFLQGPAHAAPSAADVQTQIRDLYHQAEVVTEQYNEASSQLTSLNSALVNLKADQAAQNAQLEAVRTQLGDAVLQQYEGAGSATVSSVVTSNDPAEFLREASSMSSYQNLQANLVQNYTNQVTALSMREGATNAQVAKIQSVQQQLNADKAAIKDKISKAQLLLSSLQPSQRGFLVSRDFSRADVANLPAPNGRAAIAVAYALAQVGKAYVWGAAGPNAFDCSGLTMAAWGAAGVGMSHYVPTQVAAFPRVPLNAMQPGDLIEYNGGSHVGMYIGNGQMVNAENPSAGVRIEPVYTPWFRPDFAVRP</sequence>
<name>A0A3G9IGV2_9ACTN</name>
<reference evidence="7 8" key="1">
    <citation type="submission" date="2018-11" db="EMBL/GenBank/DDBJ databases">
        <title>Complete genome sequence of Nocardioides baekrokdamisoli strain KCTC 39748.</title>
        <authorList>
            <person name="Kang S.W."/>
            <person name="Lee K.C."/>
            <person name="Kim K.K."/>
            <person name="Kim J.S."/>
            <person name="Kim D.S."/>
            <person name="Ko S.H."/>
            <person name="Yang S.H."/>
            <person name="Shin Y.K."/>
            <person name="Lee J.S."/>
        </authorList>
    </citation>
    <scope>NUCLEOTIDE SEQUENCE [LARGE SCALE GENOMIC DNA]</scope>
    <source>
        <strain evidence="7 8">KCTC 39748</strain>
    </source>
</reference>
<evidence type="ECO:0000256" key="3">
    <source>
        <dbReference type="ARBA" id="ARBA00022801"/>
    </source>
</evidence>
<protein>
    <recommendedName>
        <fullName evidence="6">NlpC/P60 domain-containing protein</fullName>
    </recommendedName>
</protein>
<dbReference type="SUPFAM" id="SSF54001">
    <property type="entry name" value="Cysteine proteinases"/>
    <property type="match status" value="1"/>
</dbReference>
<dbReference type="PANTHER" id="PTHR47359:SF3">
    <property type="entry name" value="NLP_P60 DOMAIN-CONTAINING PROTEIN-RELATED"/>
    <property type="match status" value="1"/>
</dbReference>
<dbReference type="InterPro" id="IPR000064">
    <property type="entry name" value="NLP_P60_dom"/>
</dbReference>
<dbReference type="OrthoDB" id="5177647at2"/>
<comment type="similarity">
    <text evidence="1">Belongs to the peptidase C40 family.</text>
</comment>
<keyword evidence="5" id="KW-0732">Signal</keyword>
<feature type="domain" description="NlpC/P60" evidence="6">
    <location>
        <begin position="213"/>
        <end position="328"/>
    </location>
</feature>
<keyword evidence="4" id="KW-0788">Thiol protease</keyword>